<evidence type="ECO:0000256" key="1">
    <source>
        <dbReference type="SAM" id="MobiDB-lite"/>
    </source>
</evidence>
<dbReference type="EMBL" id="VFLP01000022">
    <property type="protein sequence ID" value="TRX94421.1"/>
    <property type="molecule type" value="Genomic_DNA"/>
</dbReference>
<dbReference type="Proteomes" id="UP000319160">
    <property type="component" value="Unassembled WGS sequence"/>
</dbReference>
<accession>A0A553I2K3</accession>
<evidence type="ECO:0000313" key="3">
    <source>
        <dbReference type="EMBL" id="TRX94421.1"/>
    </source>
</evidence>
<organism evidence="3 4">
    <name type="scientific">Xylaria flabelliformis</name>
    <dbReference type="NCBI Taxonomy" id="2512241"/>
    <lineage>
        <taxon>Eukaryota</taxon>
        <taxon>Fungi</taxon>
        <taxon>Dikarya</taxon>
        <taxon>Ascomycota</taxon>
        <taxon>Pezizomycotina</taxon>
        <taxon>Sordariomycetes</taxon>
        <taxon>Xylariomycetidae</taxon>
        <taxon>Xylariales</taxon>
        <taxon>Xylariaceae</taxon>
        <taxon>Xylaria</taxon>
    </lineage>
</organism>
<feature type="transmembrane region" description="Helical" evidence="2">
    <location>
        <begin position="102"/>
        <end position="121"/>
    </location>
</feature>
<gene>
    <name evidence="3" type="ORF">FHL15_004576</name>
</gene>
<evidence type="ECO:0000313" key="4">
    <source>
        <dbReference type="Proteomes" id="UP000319160"/>
    </source>
</evidence>
<protein>
    <submittedName>
        <fullName evidence="3">Uncharacterized protein</fullName>
    </submittedName>
</protein>
<sequence>MADKEQSPEPLPKPKSKPSTRYRRRHRQELNWDFPKLEFKNLSTPQLTASRAIGVLLFYATYLRYFSNVSRAPSGNFVLPPITRGGGGGDVDVGSEIFSKKFLVEFYLALLVGVLYLWPFWNAYRKGSTFNSFVRSCASSWSVSLVIYLSFLKLIQHYGLS</sequence>
<comment type="caution">
    <text evidence="3">The sequence shown here is derived from an EMBL/GenBank/DDBJ whole genome shotgun (WGS) entry which is preliminary data.</text>
</comment>
<dbReference type="OrthoDB" id="4735508at2759"/>
<evidence type="ECO:0000256" key="2">
    <source>
        <dbReference type="SAM" id="Phobius"/>
    </source>
</evidence>
<reference evidence="4" key="1">
    <citation type="submission" date="2019-06" db="EMBL/GenBank/DDBJ databases">
        <title>Draft genome sequence of the griseofulvin-producing fungus Xylaria cubensis strain G536.</title>
        <authorList>
            <person name="Mead M.E."/>
            <person name="Raja H.A."/>
            <person name="Steenwyk J.L."/>
            <person name="Knowles S.L."/>
            <person name="Oberlies N.H."/>
            <person name="Rokas A."/>
        </authorList>
    </citation>
    <scope>NUCLEOTIDE SEQUENCE [LARGE SCALE GENOMIC DNA]</scope>
    <source>
        <strain evidence="4">G536</strain>
    </source>
</reference>
<keyword evidence="2" id="KW-1133">Transmembrane helix</keyword>
<keyword evidence="2" id="KW-0812">Transmembrane</keyword>
<name>A0A553I2K3_9PEZI</name>
<proteinExistence type="predicted"/>
<keyword evidence="2" id="KW-0472">Membrane</keyword>
<keyword evidence="4" id="KW-1185">Reference proteome</keyword>
<feature type="compositionally biased region" description="Basic residues" evidence="1">
    <location>
        <begin position="14"/>
        <end position="24"/>
    </location>
</feature>
<dbReference type="AlphaFoldDB" id="A0A553I2K3"/>
<feature type="region of interest" description="Disordered" evidence="1">
    <location>
        <begin position="1"/>
        <end position="24"/>
    </location>
</feature>
<feature type="transmembrane region" description="Helical" evidence="2">
    <location>
        <begin position="133"/>
        <end position="155"/>
    </location>
</feature>